<evidence type="ECO:0000256" key="1">
    <source>
        <dbReference type="SAM" id="MobiDB-lite"/>
    </source>
</evidence>
<evidence type="ECO:0000313" key="3">
    <source>
        <dbReference type="Proteomes" id="UP000053477"/>
    </source>
</evidence>
<evidence type="ECO:0000313" key="2">
    <source>
        <dbReference type="EMBL" id="KLO04301.1"/>
    </source>
</evidence>
<keyword evidence="3" id="KW-1185">Reference proteome</keyword>
<reference evidence="2 3" key="1">
    <citation type="submission" date="2015-04" db="EMBL/GenBank/DDBJ databases">
        <title>Complete genome sequence of Schizopora paradoxa KUC8140, a cosmopolitan wood degrader in East Asia.</title>
        <authorList>
            <consortium name="DOE Joint Genome Institute"/>
            <person name="Min B."/>
            <person name="Park H."/>
            <person name="Jang Y."/>
            <person name="Kim J.-J."/>
            <person name="Kim K.H."/>
            <person name="Pangilinan J."/>
            <person name="Lipzen A."/>
            <person name="Riley R."/>
            <person name="Grigoriev I.V."/>
            <person name="Spatafora J.W."/>
            <person name="Choi I.-G."/>
        </authorList>
    </citation>
    <scope>NUCLEOTIDE SEQUENCE [LARGE SCALE GENOMIC DNA]</scope>
    <source>
        <strain evidence="2 3">KUC8140</strain>
    </source>
</reference>
<organism evidence="2 3">
    <name type="scientific">Schizopora paradoxa</name>
    <dbReference type="NCBI Taxonomy" id="27342"/>
    <lineage>
        <taxon>Eukaryota</taxon>
        <taxon>Fungi</taxon>
        <taxon>Dikarya</taxon>
        <taxon>Basidiomycota</taxon>
        <taxon>Agaricomycotina</taxon>
        <taxon>Agaricomycetes</taxon>
        <taxon>Hymenochaetales</taxon>
        <taxon>Schizoporaceae</taxon>
        <taxon>Schizopora</taxon>
    </lineage>
</organism>
<dbReference type="AlphaFoldDB" id="A0A0H2RHE8"/>
<protein>
    <submittedName>
        <fullName evidence="2">Uncharacterized protein</fullName>
    </submittedName>
</protein>
<feature type="compositionally biased region" description="Low complexity" evidence="1">
    <location>
        <begin position="111"/>
        <end position="122"/>
    </location>
</feature>
<feature type="region of interest" description="Disordered" evidence="1">
    <location>
        <begin position="1"/>
        <end position="144"/>
    </location>
</feature>
<accession>A0A0H2RHE8</accession>
<gene>
    <name evidence="2" type="ORF">SCHPADRAFT_757127</name>
</gene>
<dbReference type="EMBL" id="KQ086602">
    <property type="protein sequence ID" value="KLO04301.1"/>
    <property type="molecule type" value="Genomic_DNA"/>
</dbReference>
<feature type="compositionally biased region" description="Acidic residues" evidence="1">
    <location>
        <begin position="41"/>
        <end position="108"/>
    </location>
</feature>
<proteinExistence type="predicted"/>
<name>A0A0H2RHE8_9AGAM</name>
<dbReference type="InParanoid" id="A0A0H2RHE8"/>
<feature type="compositionally biased region" description="Basic and acidic residues" evidence="1">
    <location>
        <begin position="1"/>
        <end position="25"/>
    </location>
</feature>
<sequence length="159" mass="17717">MAAKGSKKDITGNKSGRRVDSDNRGGRFVLLKRLEGHAVGDEEMNGDGDEDEEMDGDEDEDEDEEMDGDEDEDEDEEMDEDGDGDGDQDEDEEKEDDESEEEENEEELGESRGAVSVSVSVRRSPRKNRRTLLEDAVSGTRPFNSLKVSFGNYSQLASR</sequence>
<dbReference type="Proteomes" id="UP000053477">
    <property type="component" value="Unassembled WGS sequence"/>
</dbReference>